<name>A0AAE4TP79_9GAMM</name>
<gene>
    <name evidence="1" type="ORF">QM089_12475</name>
</gene>
<protein>
    <submittedName>
        <fullName evidence="1">Uncharacterized protein</fullName>
    </submittedName>
</protein>
<proteinExistence type="predicted"/>
<comment type="caution">
    <text evidence="1">The sequence shown here is derived from an EMBL/GenBank/DDBJ whole genome shotgun (WGS) entry which is preliminary data.</text>
</comment>
<dbReference type="RefSeq" id="WP_050991283.1">
    <property type="nucleotide sequence ID" value="NZ_AP026732.1"/>
</dbReference>
<accession>A0AAE4TP79</accession>
<evidence type="ECO:0000313" key="1">
    <source>
        <dbReference type="EMBL" id="MDV5391044.1"/>
    </source>
</evidence>
<dbReference type="AlphaFoldDB" id="A0AAE4TP79"/>
<evidence type="ECO:0000313" key="2">
    <source>
        <dbReference type="Proteomes" id="UP001187859"/>
    </source>
</evidence>
<dbReference type="Proteomes" id="UP001187859">
    <property type="component" value="Unassembled WGS sequence"/>
</dbReference>
<reference evidence="1" key="1">
    <citation type="submission" date="2023-05" db="EMBL/GenBank/DDBJ databases">
        <title>Colonisation of extended spectrum b-lactamase- and carbapenemase-producing bacteria on hospital surfaces from low- and middle-income countries.</title>
        <authorList>
            <person name="Nieto-Rosado M."/>
            <person name="Sands K."/>
            <person name="Iregbu K."/>
            <person name="Zahra R."/>
            <person name="Mazarati J.B."/>
            <person name="Mehtar S."/>
            <person name="Barnards-Group B."/>
            <person name="Walsh T.R."/>
        </authorList>
    </citation>
    <scope>NUCLEOTIDE SEQUENCE</scope>
    <source>
        <strain evidence="1">PP-E493</strain>
    </source>
</reference>
<sequence length="93" mass="10593">MSSKPHNSPKPSPKQSLEDMLCQAAHSFRLGKEAQASVEFRLCLDSIEKHHPELMQLPSFQQMLAPMLQAQEQHDWLSLADYLEYELIAIVSS</sequence>
<dbReference type="EMBL" id="JASGOQ010000001">
    <property type="protein sequence ID" value="MDV5391044.1"/>
    <property type="molecule type" value="Genomic_DNA"/>
</dbReference>
<organism evidence="1 2">
    <name type="scientific">Shewanella xiamenensis</name>
    <dbReference type="NCBI Taxonomy" id="332186"/>
    <lineage>
        <taxon>Bacteria</taxon>
        <taxon>Pseudomonadati</taxon>
        <taxon>Pseudomonadota</taxon>
        <taxon>Gammaproteobacteria</taxon>
        <taxon>Alteromonadales</taxon>
        <taxon>Shewanellaceae</taxon>
        <taxon>Shewanella</taxon>
    </lineage>
</organism>